<feature type="domain" description="Cyclic nucleotide-binding" evidence="1">
    <location>
        <begin position="12"/>
        <end position="59"/>
    </location>
</feature>
<comment type="caution">
    <text evidence="2">The sequence shown here is derived from an EMBL/GenBank/DDBJ whole genome shotgun (WGS) entry which is preliminary data.</text>
</comment>
<sequence>MLSKPSDYIDVGFKLELEEGLKKLFNSTAIIKMVPKGTIILRQGEMPTSLYYIHKGIVRGYYIDDAGNDVTKCFACETEFACAEGLLRSGESSFSIESLEDCICVIIPYDSIKQGMKKSNQMKVIFDNYIKKILVNTLNREKALLIKNALDRYIEFTKEHSSLESRINQAYIASYIGVRASSLSRIKRGMKIE</sequence>
<dbReference type="AlphaFoldDB" id="A0A1V4IZZ4"/>
<gene>
    <name evidence="2" type="primary">fnr</name>
    <name evidence="2" type="ORF">CLCHR_06060</name>
</gene>
<proteinExistence type="predicted"/>
<dbReference type="OrthoDB" id="9798104at2"/>
<dbReference type="Gene3D" id="2.60.120.10">
    <property type="entry name" value="Jelly Rolls"/>
    <property type="match status" value="1"/>
</dbReference>
<reference evidence="2 3" key="1">
    <citation type="submission" date="2017-03" db="EMBL/GenBank/DDBJ databases">
        <title>Genome sequence of Clostridium chromiireducens DSM 23318.</title>
        <authorList>
            <person name="Poehlein A."/>
            <person name="Daniel R."/>
        </authorList>
    </citation>
    <scope>NUCLEOTIDE SEQUENCE [LARGE SCALE GENOMIC DNA]</scope>
    <source>
        <strain evidence="2 3">DSM 23318</strain>
    </source>
</reference>
<protein>
    <submittedName>
        <fullName evidence="2">Anaerobic regulatory protein</fullName>
    </submittedName>
</protein>
<dbReference type="Proteomes" id="UP000191056">
    <property type="component" value="Unassembled WGS sequence"/>
</dbReference>
<dbReference type="InterPro" id="IPR018490">
    <property type="entry name" value="cNMP-bd_dom_sf"/>
</dbReference>
<name>A0A1V4IZZ4_9CLOT</name>
<dbReference type="STRING" id="225345.CLCHR_06060"/>
<dbReference type="EMBL" id="MZGT01000006">
    <property type="protein sequence ID" value="OPJ65622.1"/>
    <property type="molecule type" value="Genomic_DNA"/>
</dbReference>
<dbReference type="CDD" id="cd00038">
    <property type="entry name" value="CAP_ED"/>
    <property type="match status" value="1"/>
</dbReference>
<dbReference type="RefSeq" id="WP_079438205.1">
    <property type="nucleotide sequence ID" value="NZ_MZGT01000006.1"/>
</dbReference>
<organism evidence="2 3">
    <name type="scientific">Clostridium chromiireducens</name>
    <dbReference type="NCBI Taxonomy" id="225345"/>
    <lineage>
        <taxon>Bacteria</taxon>
        <taxon>Bacillati</taxon>
        <taxon>Bacillota</taxon>
        <taxon>Clostridia</taxon>
        <taxon>Eubacteriales</taxon>
        <taxon>Clostridiaceae</taxon>
        <taxon>Clostridium</taxon>
    </lineage>
</organism>
<dbReference type="InterPro" id="IPR000595">
    <property type="entry name" value="cNMP-bd_dom"/>
</dbReference>
<dbReference type="SMART" id="SM00100">
    <property type="entry name" value="cNMP"/>
    <property type="match status" value="1"/>
</dbReference>
<dbReference type="Pfam" id="PF00027">
    <property type="entry name" value="cNMP_binding"/>
    <property type="match status" value="1"/>
</dbReference>
<accession>A0A1V4IZZ4</accession>
<dbReference type="PROSITE" id="PS50042">
    <property type="entry name" value="CNMP_BINDING_3"/>
    <property type="match status" value="1"/>
</dbReference>
<dbReference type="SUPFAM" id="SSF51206">
    <property type="entry name" value="cAMP-binding domain-like"/>
    <property type="match status" value="1"/>
</dbReference>
<evidence type="ECO:0000313" key="3">
    <source>
        <dbReference type="Proteomes" id="UP000191056"/>
    </source>
</evidence>
<dbReference type="InterPro" id="IPR014710">
    <property type="entry name" value="RmlC-like_jellyroll"/>
</dbReference>
<keyword evidence="3" id="KW-1185">Reference proteome</keyword>
<evidence type="ECO:0000313" key="2">
    <source>
        <dbReference type="EMBL" id="OPJ65622.1"/>
    </source>
</evidence>
<evidence type="ECO:0000259" key="1">
    <source>
        <dbReference type="PROSITE" id="PS50042"/>
    </source>
</evidence>